<gene>
    <name evidence="1" type="ORF">DPMN_015691</name>
    <name evidence="2" type="ORF">DPMN_015762</name>
</gene>
<accession>A0A9D4NE93</accession>
<evidence type="ECO:0000313" key="1">
    <source>
        <dbReference type="EMBL" id="KAH3891587.1"/>
    </source>
</evidence>
<reference evidence="2" key="2">
    <citation type="submission" date="2020-11" db="EMBL/GenBank/DDBJ databases">
        <authorList>
            <person name="McCartney M.A."/>
            <person name="Auch B."/>
            <person name="Kono T."/>
            <person name="Mallez S."/>
            <person name="Becker A."/>
            <person name="Gohl D.M."/>
            <person name="Silverstein K.A.T."/>
            <person name="Koren S."/>
            <person name="Bechman K.B."/>
            <person name="Herman A."/>
            <person name="Abrahante J.E."/>
            <person name="Garbe J."/>
        </authorList>
    </citation>
    <scope>NUCLEOTIDE SEQUENCE</scope>
    <source>
        <strain evidence="2">Duluth1</strain>
        <tissue evidence="2">Whole animal</tissue>
    </source>
</reference>
<evidence type="ECO:0000313" key="3">
    <source>
        <dbReference type="Proteomes" id="UP000828390"/>
    </source>
</evidence>
<organism evidence="2 3">
    <name type="scientific">Dreissena polymorpha</name>
    <name type="common">Zebra mussel</name>
    <name type="synonym">Mytilus polymorpha</name>
    <dbReference type="NCBI Taxonomy" id="45954"/>
    <lineage>
        <taxon>Eukaryota</taxon>
        <taxon>Metazoa</taxon>
        <taxon>Spiralia</taxon>
        <taxon>Lophotrochozoa</taxon>
        <taxon>Mollusca</taxon>
        <taxon>Bivalvia</taxon>
        <taxon>Autobranchia</taxon>
        <taxon>Heteroconchia</taxon>
        <taxon>Euheterodonta</taxon>
        <taxon>Imparidentia</taxon>
        <taxon>Neoheterodontei</taxon>
        <taxon>Myida</taxon>
        <taxon>Dreissenoidea</taxon>
        <taxon>Dreissenidae</taxon>
        <taxon>Dreissena</taxon>
    </lineage>
</organism>
<comment type="caution">
    <text evidence="2">The sequence shown here is derived from an EMBL/GenBank/DDBJ whole genome shotgun (WGS) entry which is preliminary data.</text>
</comment>
<dbReference type="EMBL" id="JAIWYP010000001">
    <property type="protein sequence ID" value="KAH3891657.1"/>
    <property type="molecule type" value="Genomic_DNA"/>
</dbReference>
<dbReference type="Proteomes" id="UP000828390">
    <property type="component" value="Unassembled WGS sequence"/>
</dbReference>
<reference evidence="2" key="1">
    <citation type="journal article" date="2019" name="bioRxiv">
        <title>The Genome of the Zebra Mussel, Dreissena polymorpha: A Resource for Invasive Species Research.</title>
        <authorList>
            <person name="McCartney M.A."/>
            <person name="Auch B."/>
            <person name="Kono T."/>
            <person name="Mallez S."/>
            <person name="Zhang Y."/>
            <person name="Obille A."/>
            <person name="Becker A."/>
            <person name="Abrahante J.E."/>
            <person name="Garbe J."/>
            <person name="Badalamenti J.P."/>
            <person name="Herman A."/>
            <person name="Mangelson H."/>
            <person name="Liachko I."/>
            <person name="Sullivan S."/>
            <person name="Sone E.D."/>
            <person name="Koren S."/>
            <person name="Silverstein K.A.T."/>
            <person name="Beckman K.B."/>
            <person name="Gohl D.M."/>
        </authorList>
    </citation>
    <scope>NUCLEOTIDE SEQUENCE</scope>
    <source>
        <strain evidence="2">Duluth1</strain>
        <tissue evidence="2">Whole animal</tissue>
    </source>
</reference>
<keyword evidence="3" id="KW-1185">Reference proteome</keyword>
<dbReference type="EMBL" id="JAIWYP010000001">
    <property type="protein sequence ID" value="KAH3891587.1"/>
    <property type="molecule type" value="Genomic_DNA"/>
</dbReference>
<protein>
    <submittedName>
        <fullName evidence="2">Uncharacterized protein</fullName>
    </submittedName>
</protein>
<evidence type="ECO:0000313" key="2">
    <source>
        <dbReference type="EMBL" id="KAH3891657.1"/>
    </source>
</evidence>
<proteinExistence type="predicted"/>
<sequence>MTSCTSLCIHNQPVLIDVVLSLWDPSREIQCRALSLERVHPQLLGVPPSFHNKPREEEE</sequence>
<name>A0A9D4NE93_DREPO</name>
<dbReference type="AlphaFoldDB" id="A0A9D4NE93"/>